<evidence type="ECO:0000259" key="1">
    <source>
        <dbReference type="PROSITE" id="PS50994"/>
    </source>
</evidence>
<reference evidence="3" key="1">
    <citation type="journal article" date="2019" name="Int. J. Syst. Evol. Microbiol.">
        <title>The Global Catalogue of Microorganisms (GCM) 10K type strain sequencing project: providing services to taxonomists for standard genome sequencing and annotation.</title>
        <authorList>
            <consortium name="The Broad Institute Genomics Platform"/>
            <consortium name="The Broad Institute Genome Sequencing Center for Infectious Disease"/>
            <person name="Wu L."/>
            <person name="Ma J."/>
        </authorList>
    </citation>
    <scope>NUCLEOTIDE SEQUENCE [LARGE SCALE GENOMIC DNA]</scope>
    <source>
        <strain evidence="3">KCTC 22814</strain>
    </source>
</reference>
<dbReference type="PANTHER" id="PTHR46889">
    <property type="entry name" value="TRANSPOSASE INSF FOR INSERTION SEQUENCE IS3B-RELATED"/>
    <property type="match status" value="1"/>
</dbReference>
<dbReference type="PROSITE" id="PS50994">
    <property type="entry name" value="INTEGRASE"/>
    <property type="match status" value="1"/>
</dbReference>
<dbReference type="PANTHER" id="PTHR46889:SF4">
    <property type="entry name" value="TRANSPOSASE INSO FOR INSERTION SEQUENCE ELEMENT IS911B-RELATED"/>
    <property type="match status" value="1"/>
</dbReference>
<accession>A0ABW6BH69</accession>
<dbReference type="InterPro" id="IPR001584">
    <property type="entry name" value="Integrase_cat-core"/>
</dbReference>
<dbReference type="Proteomes" id="UP001597525">
    <property type="component" value="Unassembled WGS sequence"/>
</dbReference>
<comment type="caution">
    <text evidence="2">The sequence shown here is derived from an EMBL/GenBank/DDBJ whole genome shotgun (WGS) entry which is preliminary data.</text>
</comment>
<evidence type="ECO:0000313" key="2">
    <source>
        <dbReference type="EMBL" id="MFD2968781.1"/>
    </source>
</evidence>
<feature type="domain" description="Integrase catalytic" evidence="1">
    <location>
        <begin position="1"/>
        <end position="89"/>
    </location>
</feature>
<dbReference type="EMBL" id="JBHUPB010000010">
    <property type="protein sequence ID" value="MFD2968781.1"/>
    <property type="molecule type" value="Genomic_DNA"/>
</dbReference>
<dbReference type="RefSeq" id="WP_320184951.1">
    <property type="nucleotide sequence ID" value="NZ_CP138332.1"/>
</dbReference>
<dbReference type="InterPro" id="IPR012337">
    <property type="entry name" value="RNaseH-like_sf"/>
</dbReference>
<sequence>MEGYGVPEIFNTDQGSQFTSPVFTKVLRDNNVQISMDGKGRALDNIFIERFWGSIKSEKIYLKLPSGGLDLYRQVIDYIVFYNSKRRHK</sequence>
<evidence type="ECO:0000313" key="3">
    <source>
        <dbReference type="Proteomes" id="UP001597525"/>
    </source>
</evidence>
<dbReference type="InterPro" id="IPR036397">
    <property type="entry name" value="RNaseH_sf"/>
</dbReference>
<proteinExistence type="predicted"/>
<gene>
    <name evidence="2" type="ORF">ACFS7Y_15390</name>
</gene>
<dbReference type="Pfam" id="PF13683">
    <property type="entry name" value="rve_3"/>
    <property type="match status" value="1"/>
</dbReference>
<dbReference type="Gene3D" id="3.30.420.10">
    <property type="entry name" value="Ribonuclease H-like superfamily/Ribonuclease H"/>
    <property type="match status" value="1"/>
</dbReference>
<dbReference type="SUPFAM" id="SSF53098">
    <property type="entry name" value="Ribonuclease H-like"/>
    <property type="match status" value="1"/>
</dbReference>
<keyword evidence="3" id="KW-1185">Reference proteome</keyword>
<dbReference type="InterPro" id="IPR050900">
    <property type="entry name" value="Transposase_IS3/IS150/IS904"/>
</dbReference>
<organism evidence="2 3">
    <name type="scientific">Sphingobacterium bambusae</name>
    <dbReference type="NCBI Taxonomy" id="662858"/>
    <lineage>
        <taxon>Bacteria</taxon>
        <taxon>Pseudomonadati</taxon>
        <taxon>Bacteroidota</taxon>
        <taxon>Sphingobacteriia</taxon>
        <taxon>Sphingobacteriales</taxon>
        <taxon>Sphingobacteriaceae</taxon>
        <taxon>Sphingobacterium</taxon>
    </lineage>
</organism>
<name>A0ABW6BH69_9SPHI</name>
<protein>
    <submittedName>
        <fullName evidence="2">Transposase</fullName>
    </submittedName>
</protein>